<dbReference type="AlphaFoldDB" id="A0A6J7ILW8"/>
<gene>
    <name evidence="2" type="ORF">UFOPK3564_02413</name>
</gene>
<keyword evidence="1" id="KW-1133">Transmembrane helix</keyword>
<keyword evidence="1" id="KW-0812">Transmembrane</keyword>
<sequence length="91" mass="9408">MEDPRPGGGERARANYDVGMSDLQRRSGTRLTRKQRETRAYRLTLATGGLGVVGAVLLVLGVVGIGSAGAGVLLLVLAAISGFLLKSTLGK</sequence>
<keyword evidence="1" id="KW-0472">Membrane</keyword>
<name>A0A6J7ILW8_9ZZZZ</name>
<evidence type="ECO:0000313" key="2">
    <source>
        <dbReference type="EMBL" id="CAB4931780.1"/>
    </source>
</evidence>
<protein>
    <submittedName>
        <fullName evidence="2">Unannotated protein</fullName>
    </submittedName>
</protein>
<reference evidence="2" key="1">
    <citation type="submission" date="2020-05" db="EMBL/GenBank/DDBJ databases">
        <authorList>
            <person name="Chiriac C."/>
            <person name="Salcher M."/>
            <person name="Ghai R."/>
            <person name="Kavagutti S V."/>
        </authorList>
    </citation>
    <scope>NUCLEOTIDE SEQUENCE</scope>
</reference>
<evidence type="ECO:0000256" key="1">
    <source>
        <dbReference type="SAM" id="Phobius"/>
    </source>
</evidence>
<organism evidence="2">
    <name type="scientific">freshwater metagenome</name>
    <dbReference type="NCBI Taxonomy" id="449393"/>
    <lineage>
        <taxon>unclassified sequences</taxon>
        <taxon>metagenomes</taxon>
        <taxon>ecological metagenomes</taxon>
    </lineage>
</organism>
<dbReference type="EMBL" id="CAFBMK010000169">
    <property type="protein sequence ID" value="CAB4931780.1"/>
    <property type="molecule type" value="Genomic_DNA"/>
</dbReference>
<feature type="transmembrane region" description="Helical" evidence="1">
    <location>
        <begin position="65"/>
        <end position="85"/>
    </location>
</feature>
<feature type="transmembrane region" description="Helical" evidence="1">
    <location>
        <begin position="40"/>
        <end position="59"/>
    </location>
</feature>
<proteinExistence type="predicted"/>
<accession>A0A6J7ILW8</accession>